<evidence type="ECO:0000256" key="1">
    <source>
        <dbReference type="SAM" id="SignalP"/>
    </source>
</evidence>
<feature type="signal peptide" evidence="1">
    <location>
        <begin position="1"/>
        <end position="36"/>
    </location>
</feature>
<dbReference type="EMBL" id="JAEACQ010000347">
    <property type="protein sequence ID" value="MBL7632720.1"/>
    <property type="molecule type" value="Genomic_DNA"/>
</dbReference>
<feature type="chain" id="PRO_5038105876" evidence="1">
    <location>
        <begin position="37"/>
        <end position="79"/>
    </location>
</feature>
<comment type="caution">
    <text evidence="2">The sequence shown here is derived from an EMBL/GenBank/DDBJ whole genome shotgun (WGS) entry which is preliminary data.</text>
</comment>
<proteinExistence type="predicted"/>
<dbReference type="AlphaFoldDB" id="A0A937RM19"/>
<keyword evidence="3" id="KW-1185">Reference proteome</keyword>
<reference evidence="2" key="1">
    <citation type="submission" date="2020-12" db="EMBL/GenBank/DDBJ databases">
        <title>Genomic characterization of non-nitrogen-fixing Frankia strains.</title>
        <authorList>
            <person name="Carlos-Shanley C."/>
            <person name="Guerra T."/>
            <person name="Hahn D."/>
        </authorList>
    </citation>
    <scope>NUCLEOTIDE SEQUENCE</scope>
    <source>
        <strain evidence="2">CN6</strain>
    </source>
</reference>
<organism evidence="2 3">
    <name type="scientific">Frankia nepalensis</name>
    <dbReference type="NCBI Taxonomy" id="1836974"/>
    <lineage>
        <taxon>Bacteria</taxon>
        <taxon>Bacillati</taxon>
        <taxon>Actinomycetota</taxon>
        <taxon>Actinomycetes</taxon>
        <taxon>Frankiales</taxon>
        <taxon>Frankiaceae</taxon>
        <taxon>Frankia</taxon>
    </lineage>
</organism>
<accession>A0A937RM19</accession>
<protein>
    <submittedName>
        <fullName evidence="2">Uncharacterized protein</fullName>
    </submittedName>
</protein>
<evidence type="ECO:0000313" key="2">
    <source>
        <dbReference type="EMBL" id="MBL7632720.1"/>
    </source>
</evidence>
<name>A0A937RM19_9ACTN</name>
<gene>
    <name evidence="2" type="ORF">I7412_37320</name>
</gene>
<dbReference type="Proteomes" id="UP000604475">
    <property type="component" value="Unassembled WGS sequence"/>
</dbReference>
<keyword evidence="1" id="KW-0732">Signal</keyword>
<sequence length="79" mass="8094">MELFMATTSKCRRMTAAAILALLTTAGVGVPTAATAASPAHSTTAITKDASDYSDGYLDGYSDGYDIGWSAGCTDCGQF</sequence>
<dbReference type="RefSeq" id="WP_203004061.1">
    <property type="nucleotide sequence ID" value="NZ_JADWYU010000190.1"/>
</dbReference>
<evidence type="ECO:0000313" key="3">
    <source>
        <dbReference type="Proteomes" id="UP000604475"/>
    </source>
</evidence>